<evidence type="ECO:0000313" key="3">
    <source>
        <dbReference type="Proteomes" id="UP000196027"/>
    </source>
</evidence>
<feature type="compositionally biased region" description="Low complexity" evidence="1">
    <location>
        <begin position="124"/>
        <end position="141"/>
    </location>
</feature>
<dbReference type="Proteomes" id="UP000196027">
    <property type="component" value="Chromosome"/>
</dbReference>
<reference evidence="2 3" key="1">
    <citation type="submission" date="2017-05" db="EMBL/GenBank/DDBJ databases">
        <title>Genomic insights into alkan degradation activity of Oleiphilus messinensis.</title>
        <authorList>
            <person name="Kozyavkin S.A."/>
            <person name="Slesarev A.I."/>
            <person name="Golyshin P.N."/>
            <person name="Korzhenkov A."/>
            <person name="Golyshina O.N."/>
            <person name="Toshchakov S.V."/>
        </authorList>
    </citation>
    <scope>NUCLEOTIDE SEQUENCE [LARGE SCALE GENOMIC DNA]</scope>
    <source>
        <strain evidence="2 3">ME102</strain>
    </source>
</reference>
<dbReference type="KEGG" id="ome:OLMES_0926"/>
<organism evidence="2 3">
    <name type="scientific">Oleiphilus messinensis</name>
    <dbReference type="NCBI Taxonomy" id="141451"/>
    <lineage>
        <taxon>Bacteria</taxon>
        <taxon>Pseudomonadati</taxon>
        <taxon>Pseudomonadota</taxon>
        <taxon>Gammaproteobacteria</taxon>
        <taxon>Oceanospirillales</taxon>
        <taxon>Oleiphilaceae</taxon>
        <taxon>Oleiphilus</taxon>
    </lineage>
</organism>
<feature type="region of interest" description="Disordered" evidence="1">
    <location>
        <begin position="123"/>
        <end position="144"/>
    </location>
</feature>
<gene>
    <name evidence="2" type="ORF">OLMES_0926</name>
</gene>
<evidence type="ECO:0000313" key="2">
    <source>
        <dbReference type="EMBL" id="ARU55013.1"/>
    </source>
</evidence>
<keyword evidence="3" id="KW-1185">Reference proteome</keyword>
<name>A0A1Y0I6I6_9GAMM</name>
<protein>
    <submittedName>
        <fullName evidence="2">Uncharacterized protein</fullName>
    </submittedName>
</protein>
<evidence type="ECO:0000256" key="1">
    <source>
        <dbReference type="SAM" id="MobiDB-lite"/>
    </source>
</evidence>
<dbReference type="EMBL" id="CP021425">
    <property type="protein sequence ID" value="ARU55013.1"/>
    <property type="molecule type" value="Genomic_DNA"/>
</dbReference>
<dbReference type="RefSeq" id="WP_087460160.1">
    <property type="nucleotide sequence ID" value="NZ_CP021425.1"/>
</dbReference>
<proteinExistence type="predicted"/>
<dbReference type="AlphaFoldDB" id="A0A1Y0I6I6"/>
<sequence length="241" mass="24317">MAKLILTDDDQGKEVRLNAGANFELIGTSGVDRIVVAAGANANLNLLGGDDLVTIEGNAGDYTVQAQGLSVIFTFSDSTTVTVPVSTSATRSITFGSGETLGLELDLDQGAIVLGSQVLSSEPETVTAEGGTSTETTSLDGEGTDNTAEVISASTDSFEFSDSFAVANNVEITGFGSDDSLTFSGVTFADLEQSYVSDGTSASITLNNNGIVSSVELVGVGGSALTLDAFNALSVGDIGVA</sequence>
<accession>A0A1Y0I6I6</accession>